<organism evidence="1 2">
    <name type="scientific">Candidatus Enterococcus avicola</name>
    <dbReference type="NCBI Taxonomy" id="2838561"/>
    <lineage>
        <taxon>Bacteria</taxon>
        <taxon>Bacillati</taxon>
        <taxon>Bacillota</taxon>
        <taxon>Bacilli</taxon>
        <taxon>Lactobacillales</taxon>
        <taxon>Enterococcaceae</taxon>
        <taxon>Enterococcus</taxon>
    </lineage>
</organism>
<dbReference type="AlphaFoldDB" id="A0A9D2JIL0"/>
<comment type="caution">
    <text evidence="1">The sequence shown here is derived from an EMBL/GenBank/DDBJ whole genome shotgun (WGS) entry which is preliminary data.</text>
</comment>
<dbReference type="EMBL" id="DXBN01000128">
    <property type="protein sequence ID" value="HIZ53428.1"/>
    <property type="molecule type" value="Genomic_DNA"/>
</dbReference>
<evidence type="ECO:0000313" key="2">
    <source>
        <dbReference type="Proteomes" id="UP000824063"/>
    </source>
</evidence>
<proteinExistence type="predicted"/>
<gene>
    <name evidence="1" type="ORF">IAA20_05760</name>
</gene>
<reference evidence="1" key="2">
    <citation type="submission" date="2021-04" db="EMBL/GenBank/DDBJ databases">
        <authorList>
            <person name="Gilroy R."/>
        </authorList>
    </citation>
    <scope>NUCLEOTIDE SEQUENCE</scope>
    <source>
        <strain evidence="1">CHK172-16539</strain>
    </source>
</reference>
<evidence type="ECO:0000313" key="1">
    <source>
        <dbReference type="EMBL" id="HIZ53428.1"/>
    </source>
</evidence>
<dbReference type="Proteomes" id="UP000824063">
    <property type="component" value="Unassembled WGS sequence"/>
</dbReference>
<reference evidence="1" key="1">
    <citation type="journal article" date="2021" name="PeerJ">
        <title>Extensive microbial diversity within the chicken gut microbiome revealed by metagenomics and culture.</title>
        <authorList>
            <person name="Gilroy R."/>
            <person name="Ravi A."/>
            <person name="Getino M."/>
            <person name="Pursley I."/>
            <person name="Horton D.L."/>
            <person name="Alikhan N.F."/>
            <person name="Baker D."/>
            <person name="Gharbi K."/>
            <person name="Hall N."/>
            <person name="Watson M."/>
            <person name="Adriaenssens E.M."/>
            <person name="Foster-Nyarko E."/>
            <person name="Jarju S."/>
            <person name="Secka A."/>
            <person name="Antonio M."/>
            <person name="Oren A."/>
            <person name="Chaudhuri R.R."/>
            <person name="La Ragione R."/>
            <person name="Hildebrand F."/>
            <person name="Pallen M.J."/>
        </authorList>
    </citation>
    <scope>NUCLEOTIDE SEQUENCE</scope>
    <source>
        <strain evidence="1">CHK172-16539</strain>
    </source>
</reference>
<sequence>MATFGKFETTIVPSEFGLEFKVETPVSFTVKDQAETGTIIKQLKNSAVVGIDETKKNRDLMVRSNGVIIINYKELKKIS</sequence>
<protein>
    <submittedName>
        <fullName evidence="1">Uncharacterized protein</fullName>
    </submittedName>
</protein>
<name>A0A9D2JIL0_9ENTE</name>
<accession>A0A9D2JIL0</accession>